<dbReference type="RefSeq" id="WP_386709823.1">
    <property type="nucleotide sequence ID" value="NZ_JBHRYF010000008.1"/>
</dbReference>
<dbReference type="NCBIfam" id="TIGR02447">
    <property type="entry name" value="yiiD_Cterm"/>
    <property type="match status" value="1"/>
</dbReference>
<proteinExistence type="predicted"/>
<dbReference type="InterPro" id="IPR029069">
    <property type="entry name" value="HotDog_dom_sf"/>
</dbReference>
<evidence type="ECO:0000259" key="1">
    <source>
        <dbReference type="Pfam" id="PF09500"/>
    </source>
</evidence>
<sequence length="154" mass="16451">MQFEHPLRALDAHYQAMPPVAAMQLRIAGYDGDALTLEAPLALHVNDKGCAFGGSLVSLLTLASWGLATLHVQQAGLEADVFVADSEVRYLAPLFGDLRAQARIAQGASWDDFIATLRGRGRARTTLVATVPLPGGGVATTFRARYVAILRKHG</sequence>
<dbReference type="EMBL" id="JBHRYF010000008">
    <property type="protein sequence ID" value="MFC3660418.1"/>
    <property type="molecule type" value="Genomic_DNA"/>
</dbReference>
<accession>A0ABV7UV34</accession>
<dbReference type="SUPFAM" id="SSF54637">
    <property type="entry name" value="Thioesterase/thiol ester dehydrase-isomerase"/>
    <property type="match status" value="1"/>
</dbReference>
<gene>
    <name evidence="2" type="ORF">ACFOM9_10110</name>
</gene>
<dbReference type="Gene3D" id="3.10.129.10">
    <property type="entry name" value="Hotdog Thioesterase"/>
    <property type="match status" value="1"/>
</dbReference>
<feature type="domain" description="Thioesterase putative" evidence="1">
    <location>
        <begin position="14"/>
        <end position="148"/>
    </location>
</feature>
<protein>
    <submittedName>
        <fullName evidence="2">YiiD C-terminal domain-containing protein</fullName>
    </submittedName>
</protein>
<evidence type="ECO:0000313" key="2">
    <source>
        <dbReference type="EMBL" id="MFC3660418.1"/>
    </source>
</evidence>
<evidence type="ECO:0000313" key="3">
    <source>
        <dbReference type="Proteomes" id="UP001595724"/>
    </source>
</evidence>
<comment type="caution">
    <text evidence="2">The sequence shown here is derived from an EMBL/GenBank/DDBJ whole genome shotgun (WGS) entry which is preliminary data.</text>
</comment>
<keyword evidence="3" id="KW-1185">Reference proteome</keyword>
<dbReference type="Pfam" id="PF09500">
    <property type="entry name" value="YiiD_C"/>
    <property type="match status" value="1"/>
</dbReference>
<organism evidence="2 3">
    <name type="scientific">Luteimonas notoginsengisoli</name>
    <dbReference type="NCBI Taxonomy" id="1578200"/>
    <lineage>
        <taxon>Bacteria</taxon>
        <taxon>Pseudomonadati</taxon>
        <taxon>Pseudomonadota</taxon>
        <taxon>Gammaproteobacteria</taxon>
        <taxon>Lysobacterales</taxon>
        <taxon>Lysobacteraceae</taxon>
        <taxon>Luteimonas</taxon>
    </lineage>
</organism>
<name>A0ABV7UV34_9GAMM</name>
<reference evidence="3" key="1">
    <citation type="journal article" date="2019" name="Int. J. Syst. Evol. Microbiol.">
        <title>The Global Catalogue of Microorganisms (GCM) 10K type strain sequencing project: providing services to taxonomists for standard genome sequencing and annotation.</title>
        <authorList>
            <consortium name="The Broad Institute Genomics Platform"/>
            <consortium name="The Broad Institute Genome Sequencing Center for Infectious Disease"/>
            <person name="Wu L."/>
            <person name="Ma J."/>
        </authorList>
    </citation>
    <scope>NUCLEOTIDE SEQUENCE [LARGE SCALE GENOMIC DNA]</scope>
    <source>
        <strain evidence="3">KCTC 42211</strain>
    </source>
</reference>
<dbReference type="Proteomes" id="UP001595724">
    <property type="component" value="Unassembled WGS sequence"/>
</dbReference>
<dbReference type="InterPro" id="IPR012660">
    <property type="entry name" value="YiiD_C"/>
</dbReference>